<comment type="caution">
    <text evidence="1">The sequence shown here is derived from an EMBL/GenBank/DDBJ whole genome shotgun (WGS) entry which is preliminary data.</text>
</comment>
<keyword evidence="2" id="KW-1185">Reference proteome</keyword>
<reference evidence="1 2" key="1">
    <citation type="submission" date="2024-06" db="EMBL/GenBank/DDBJ databases">
        <title>The Natural Products Discovery Center: Release of the First 8490 Sequenced Strains for Exploring Actinobacteria Biosynthetic Diversity.</title>
        <authorList>
            <person name="Kalkreuter E."/>
            <person name="Kautsar S.A."/>
            <person name="Yang D."/>
            <person name="Bader C.D."/>
            <person name="Teijaro C.N."/>
            <person name="Fluegel L."/>
            <person name="Davis C.M."/>
            <person name="Simpson J.R."/>
            <person name="Lauterbach L."/>
            <person name="Steele A.D."/>
            <person name="Gui C."/>
            <person name="Meng S."/>
            <person name="Li G."/>
            <person name="Viehrig K."/>
            <person name="Ye F."/>
            <person name="Su P."/>
            <person name="Kiefer A.F."/>
            <person name="Nichols A."/>
            <person name="Cepeda A.J."/>
            <person name="Yan W."/>
            <person name="Fan B."/>
            <person name="Jiang Y."/>
            <person name="Adhikari A."/>
            <person name="Zheng C.-J."/>
            <person name="Schuster L."/>
            <person name="Cowan T.M."/>
            <person name="Smanski M.J."/>
            <person name="Chevrette M.G."/>
            <person name="De Carvalho L.P.S."/>
            <person name="Shen B."/>
        </authorList>
    </citation>
    <scope>NUCLEOTIDE SEQUENCE [LARGE SCALE GENOMIC DNA]</scope>
    <source>
        <strain evidence="1 2">NPDC000155</strain>
    </source>
</reference>
<proteinExistence type="predicted"/>
<organism evidence="1 2">
    <name type="scientific">Streptomyces lanatus</name>
    <dbReference type="NCBI Taxonomy" id="66900"/>
    <lineage>
        <taxon>Bacteria</taxon>
        <taxon>Bacillati</taxon>
        <taxon>Actinomycetota</taxon>
        <taxon>Actinomycetes</taxon>
        <taxon>Kitasatosporales</taxon>
        <taxon>Streptomycetaceae</taxon>
        <taxon>Streptomyces</taxon>
    </lineage>
</organism>
<evidence type="ECO:0000313" key="1">
    <source>
        <dbReference type="EMBL" id="MER7375411.1"/>
    </source>
</evidence>
<protein>
    <submittedName>
        <fullName evidence="1">Uncharacterized protein</fullName>
    </submittedName>
</protein>
<sequence length="147" mass="16180">MLAWHLNVGDAKFGSALEKYGRMSVPVRSATNEMSWPQAVDDSLEEFLREGLGRAAHFVADRTDLCELLSSSEDVHQGNLYAWLPVANYPARLVQSLVLARDTGSSALESRIRGQLAQEPIRLSNGRFMDVMVGQGVGESIFKSARV</sequence>
<dbReference type="RefSeq" id="WP_190072474.1">
    <property type="nucleotide sequence ID" value="NZ_BNBM01000010.1"/>
</dbReference>
<gene>
    <name evidence="1" type="ORF">ABT384_22520</name>
</gene>
<dbReference type="Proteomes" id="UP001486207">
    <property type="component" value="Unassembled WGS sequence"/>
</dbReference>
<accession>A0ABV1XV80</accession>
<dbReference type="EMBL" id="JBEPFB010000010">
    <property type="protein sequence ID" value="MER7375411.1"/>
    <property type="molecule type" value="Genomic_DNA"/>
</dbReference>
<evidence type="ECO:0000313" key="2">
    <source>
        <dbReference type="Proteomes" id="UP001486207"/>
    </source>
</evidence>
<name>A0ABV1XV80_9ACTN</name>